<dbReference type="GO" id="GO:0003676">
    <property type="term" value="F:nucleic acid binding"/>
    <property type="evidence" value="ECO:0007669"/>
    <property type="project" value="InterPro"/>
</dbReference>
<dbReference type="Proteomes" id="UP000002774">
    <property type="component" value="Chromosome"/>
</dbReference>
<feature type="domain" description="DDH" evidence="1">
    <location>
        <begin position="34"/>
        <end position="186"/>
    </location>
</feature>
<dbReference type="SUPFAM" id="SSF64182">
    <property type="entry name" value="DHH phosphoesterases"/>
    <property type="match status" value="1"/>
</dbReference>
<evidence type="ECO:0000259" key="2">
    <source>
        <dbReference type="Pfam" id="PF02272"/>
    </source>
</evidence>
<reference evidence="3" key="1">
    <citation type="submission" date="2011-09" db="EMBL/GenBank/DDBJ databases">
        <title>The permanent draft genome of Mucilaginibacter paludis DSM 18603.</title>
        <authorList>
            <consortium name="US DOE Joint Genome Institute (JGI-PGF)"/>
            <person name="Lucas S."/>
            <person name="Han J."/>
            <person name="Lapidus A."/>
            <person name="Bruce D."/>
            <person name="Goodwin L."/>
            <person name="Pitluck S."/>
            <person name="Peters L."/>
            <person name="Kyrpides N."/>
            <person name="Mavromatis K."/>
            <person name="Ivanova N."/>
            <person name="Mikhailova N."/>
            <person name="Held B."/>
            <person name="Detter J.C."/>
            <person name="Tapia R."/>
            <person name="Han C."/>
            <person name="Land M."/>
            <person name="Hauser L."/>
            <person name="Markowitz V."/>
            <person name="Cheng J.-F."/>
            <person name="Hugenholtz P."/>
            <person name="Woyke T."/>
            <person name="Wu D."/>
            <person name="Tindall B."/>
            <person name="Brambilla E."/>
            <person name="Klenk H.-P."/>
            <person name="Eisen J.A."/>
        </authorList>
    </citation>
    <scope>NUCLEOTIDE SEQUENCE [LARGE SCALE GENOMIC DNA]</scope>
    <source>
        <strain evidence="3">DSM 18603</strain>
    </source>
</reference>
<feature type="domain" description="DHHA1" evidence="2">
    <location>
        <begin position="263"/>
        <end position="344"/>
    </location>
</feature>
<organism evidence="3 4">
    <name type="scientific">Mucilaginibacter paludis DSM 18603</name>
    <dbReference type="NCBI Taxonomy" id="714943"/>
    <lineage>
        <taxon>Bacteria</taxon>
        <taxon>Pseudomonadati</taxon>
        <taxon>Bacteroidota</taxon>
        <taxon>Sphingobacteriia</taxon>
        <taxon>Sphingobacteriales</taxon>
        <taxon>Sphingobacteriaceae</taxon>
        <taxon>Mucilaginibacter</taxon>
    </lineage>
</organism>
<accession>H1Y2W8</accession>
<dbReference type="eggNOG" id="COG0618">
    <property type="taxonomic scope" value="Bacteria"/>
</dbReference>
<dbReference type="InterPro" id="IPR038763">
    <property type="entry name" value="DHH_sf"/>
</dbReference>
<dbReference type="InterPro" id="IPR051319">
    <property type="entry name" value="Oligoribo/pAp-PDE_c-di-AMP_PDE"/>
</dbReference>
<dbReference type="HOGENOM" id="CLU_039720_0_0_10"/>
<dbReference type="PANTHER" id="PTHR47618:SF1">
    <property type="entry name" value="BIFUNCTIONAL OLIGORIBONUCLEASE AND PAP PHOSPHATASE NRNA"/>
    <property type="match status" value="1"/>
</dbReference>
<protein>
    <submittedName>
        <fullName evidence="3">Phosphoesterase RecJ domain protein</fullName>
    </submittedName>
</protein>
<sequence length="354" mass="39874">MVLYFINLFSFATLFKELMLETAALKDLLAKPKQIVITTHHKPDGDAMGSSLGLYNYLIQKGHHVKVITPTDYPQFFDWMPGNEEVTIYTEHVEAANQLINNAEIICCLDFNNLVRINEMGEVIRQAPGFKIMIDHHLEPEDFDDWRLWNINACASAQLVYEFIVNVMDEPHLINKDVAACLYTGIMTDSGSFRFPLTTSGVHRIVAHLIDAGADNSRIHQLVYDNSSESRLRFLGFCLSEKLEVLTEYHTALISVTHAELERFQIITGDTEGVVNFALSITGIKLAAFIVERTDKVKLSLRSRGDFPANEICKRFFSGGGHRNAAGGSSTDSLENVVKQFKSILPEYKKLLIQ</sequence>
<dbReference type="Gene3D" id="3.10.310.30">
    <property type="match status" value="1"/>
</dbReference>
<name>H1Y2W8_9SPHI</name>
<proteinExistence type="predicted"/>
<dbReference type="PANTHER" id="PTHR47618">
    <property type="entry name" value="BIFUNCTIONAL OLIGORIBONUCLEASE AND PAP PHOSPHATASE NRNA"/>
    <property type="match status" value="1"/>
</dbReference>
<gene>
    <name evidence="3" type="ORF">Mucpa_4423</name>
</gene>
<dbReference type="STRING" id="714943.Mucpa_4423"/>
<dbReference type="InterPro" id="IPR003156">
    <property type="entry name" value="DHHA1_dom"/>
</dbReference>
<evidence type="ECO:0000313" key="3">
    <source>
        <dbReference type="EMBL" id="EHQ28513.1"/>
    </source>
</evidence>
<keyword evidence="4" id="KW-1185">Reference proteome</keyword>
<dbReference type="EMBL" id="CM001403">
    <property type="protein sequence ID" value="EHQ28513.1"/>
    <property type="molecule type" value="Genomic_DNA"/>
</dbReference>
<dbReference type="AlphaFoldDB" id="H1Y2W8"/>
<dbReference type="Pfam" id="PF01368">
    <property type="entry name" value="DHH"/>
    <property type="match status" value="1"/>
</dbReference>
<dbReference type="Pfam" id="PF02272">
    <property type="entry name" value="DHHA1"/>
    <property type="match status" value="1"/>
</dbReference>
<dbReference type="Gene3D" id="3.90.1640.10">
    <property type="entry name" value="inorganic pyrophosphatase (n-terminal core)"/>
    <property type="match status" value="1"/>
</dbReference>
<evidence type="ECO:0000313" key="4">
    <source>
        <dbReference type="Proteomes" id="UP000002774"/>
    </source>
</evidence>
<evidence type="ECO:0000259" key="1">
    <source>
        <dbReference type="Pfam" id="PF01368"/>
    </source>
</evidence>
<dbReference type="InterPro" id="IPR001667">
    <property type="entry name" value="DDH_dom"/>
</dbReference>